<dbReference type="Gene3D" id="3.40.50.10310">
    <property type="entry name" value="Creatininase"/>
    <property type="match status" value="1"/>
</dbReference>
<reference evidence="6 7" key="1">
    <citation type="submission" date="2019-06" db="EMBL/GenBank/DDBJ databases">
        <title>Sequencing the genomes of 1000 actinobacteria strains.</title>
        <authorList>
            <person name="Klenk H.-P."/>
        </authorList>
    </citation>
    <scope>NUCLEOTIDE SEQUENCE [LARGE SCALE GENOMIC DNA]</scope>
    <source>
        <strain evidence="6 7">DSM 24617</strain>
    </source>
</reference>
<keyword evidence="2" id="KW-0479">Metal-binding</keyword>
<proteinExistence type="inferred from homology"/>
<evidence type="ECO:0000313" key="7">
    <source>
        <dbReference type="Proteomes" id="UP000318336"/>
    </source>
</evidence>
<dbReference type="InterPro" id="IPR003785">
    <property type="entry name" value="Creatininase/forma_Hydrolase"/>
</dbReference>
<dbReference type="Pfam" id="PF02633">
    <property type="entry name" value="Creatininase"/>
    <property type="match status" value="1"/>
</dbReference>
<sequence length="247" mass="25158">MAALLLGDATSAEADGTELLLVPLGAVEQHGPHLPLGTDGLIAQAACGGVAATLREQGRCVAVAPVVELGASGEHEGFAGTVSIGHEALRHVLVELVRSATRWCPRVVLVSGHGGNVPALSAACRLLREESRDVAWTTCAEPGWDAHAGLAETSIVLALAPDLVRVGRAEPGNTEPVQVLWPRLRSAGVAAVAPNGVLGDPTGATAEHGQELLTVLVERIVRQVRSGAVGDAGVLLRPDGAGTEATP</sequence>
<name>A0A542WZJ0_9MICO</name>
<evidence type="ECO:0000256" key="1">
    <source>
        <dbReference type="ARBA" id="ARBA00001947"/>
    </source>
</evidence>
<dbReference type="GO" id="GO:0016811">
    <property type="term" value="F:hydrolase activity, acting on carbon-nitrogen (but not peptide) bonds, in linear amides"/>
    <property type="evidence" value="ECO:0007669"/>
    <property type="project" value="TreeGrafter"/>
</dbReference>
<dbReference type="NCBIfam" id="TIGR03964">
    <property type="entry name" value="mycofact_creat"/>
    <property type="match status" value="1"/>
</dbReference>
<dbReference type="Proteomes" id="UP000318336">
    <property type="component" value="Unassembled WGS sequence"/>
</dbReference>
<keyword evidence="3 6" id="KW-0378">Hydrolase</keyword>
<organism evidence="6 7">
    <name type="scientific">Barrientosiimonas humi</name>
    <dbReference type="NCBI Taxonomy" id="999931"/>
    <lineage>
        <taxon>Bacteria</taxon>
        <taxon>Bacillati</taxon>
        <taxon>Actinomycetota</taxon>
        <taxon>Actinomycetes</taxon>
        <taxon>Micrococcales</taxon>
        <taxon>Dermacoccaceae</taxon>
        <taxon>Barrientosiimonas</taxon>
    </lineage>
</organism>
<accession>A0A542WZJ0</accession>
<dbReference type="GO" id="GO:0046872">
    <property type="term" value="F:metal ion binding"/>
    <property type="evidence" value="ECO:0007669"/>
    <property type="project" value="UniProtKB-KW"/>
</dbReference>
<dbReference type="SUPFAM" id="SSF102215">
    <property type="entry name" value="Creatininase"/>
    <property type="match status" value="1"/>
</dbReference>
<dbReference type="GO" id="GO:0009231">
    <property type="term" value="P:riboflavin biosynthetic process"/>
    <property type="evidence" value="ECO:0007669"/>
    <property type="project" value="TreeGrafter"/>
</dbReference>
<dbReference type="EMBL" id="VFOK01000002">
    <property type="protein sequence ID" value="TQL28995.1"/>
    <property type="molecule type" value="Genomic_DNA"/>
</dbReference>
<comment type="cofactor">
    <cofactor evidence="1">
        <name>Zn(2+)</name>
        <dbReference type="ChEBI" id="CHEBI:29105"/>
    </cofactor>
</comment>
<comment type="similarity">
    <text evidence="5">Belongs to the creatininase superfamily.</text>
</comment>
<keyword evidence="7" id="KW-1185">Reference proteome</keyword>
<gene>
    <name evidence="6" type="ORF">FB554_3308</name>
</gene>
<evidence type="ECO:0000313" key="6">
    <source>
        <dbReference type="EMBL" id="TQL28995.1"/>
    </source>
</evidence>
<comment type="caution">
    <text evidence="6">The sequence shown here is derived from an EMBL/GenBank/DDBJ whole genome shotgun (WGS) entry which is preliminary data.</text>
</comment>
<dbReference type="InterPro" id="IPR024087">
    <property type="entry name" value="Creatininase-like_sf"/>
</dbReference>
<dbReference type="InterPro" id="IPR023871">
    <property type="entry name" value="MftE"/>
</dbReference>
<evidence type="ECO:0000256" key="5">
    <source>
        <dbReference type="ARBA" id="ARBA00024029"/>
    </source>
</evidence>
<evidence type="ECO:0000256" key="3">
    <source>
        <dbReference type="ARBA" id="ARBA00022801"/>
    </source>
</evidence>
<dbReference type="PANTHER" id="PTHR35005">
    <property type="entry name" value="3-DEHYDRO-SCYLLO-INOSOSE HYDROLASE"/>
    <property type="match status" value="1"/>
</dbReference>
<dbReference type="AlphaFoldDB" id="A0A542WZJ0"/>
<keyword evidence="4" id="KW-0862">Zinc</keyword>
<protein>
    <submittedName>
        <fullName evidence="6">Creatinine amidohydrolase</fullName>
    </submittedName>
</protein>
<evidence type="ECO:0000256" key="2">
    <source>
        <dbReference type="ARBA" id="ARBA00022723"/>
    </source>
</evidence>
<evidence type="ECO:0000256" key="4">
    <source>
        <dbReference type="ARBA" id="ARBA00022833"/>
    </source>
</evidence>
<dbReference type="PANTHER" id="PTHR35005:SF1">
    <property type="entry name" value="2-AMINO-5-FORMYLAMINO-6-RIBOSYLAMINOPYRIMIDIN-4(3H)-ONE 5'-MONOPHOSPHATE DEFORMYLASE"/>
    <property type="match status" value="1"/>
</dbReference>
<dbReference type="RefSeq" id="WP_211344696.1">
    <property type="nucleotide sequence ID" value="NZ_CAJTBP010000001.1"/>
</dbReference>